<dbReference type="Proteomes" id="UP000422736">
    <property type="component" value="Chromosome 4"/>
</dbReference>
<dbReference type="InterPro" id="IPR050403">
    <property type="entry name" value="Myosin_RLC"/>
</dbReference>
<gene>
    <name evidence="4" type="primary">MLC2</name>
    <name evidence="4" type="ORF">FIM1_2932</name>
</gene>
<name>A0ABX6EYP8_KLUMA</name>
<dbReference type="EMBL" id="CP015057">
    <property type="protein sequence ID" value="QGN16228.1"/>
    <property type="molecule type" value="Genomic_DNA"/>
</dbReference>
<proteinExistence type="predicted"/>
<dbReference type="PANTHER" id="PTHR23049">
    <property type="entry name" value="MYOSIN REGULATORY LIGHT CHAIN 2"/>
    <property type="match status" value="1"/>
</dbReference>
<dbReference type="Pfam" id="PF13499">
    <property type="entry name" value="EF-hand_7"/>
    <property type="match status" value="1"/>
</dbReference>
<evidence type="ECO:0000256" key="1">
    <source>
        <dbReference type="ARBA" id="ARBA00022737"/>
    </source>
</evidence>
<dbReference type="InterPro" id="IPR018247">
    <property type="entry name" value="EF_Hand_1_Ca_BS"/>
</dbReference>
<feature type="domain" description="EF-hand" evidence="3">
    <location>
        <begin position="15"/>
        <end position="50"/>
    </location>
</feature>
<keyword evidence="5" id="KW-1185">Reference proteome</keyword>
<evidence type="ECO:0000259" key="3">
    <source>
        <dbReference type="PROSITE" id="PS50222"/>
    </source>
</evidence>
<evidence type="ECO:0000313" key="4">
    <source>
        <dbReference type="EMBL" id="QGN16228.1"/>
    </source>
</evidence>
<dbReference type="CDD" id="cd00051">
    <property type="entry name" value="EFh"/>
    <property type="match status" value="1"/>
</dbReference>
<keyword evidence="1" id="KW-0677">Repeat</keyword>
<reference evidence="4 5" key="1">
    <citation type="submission" date="2016-03" db="EMBL/GenBank/DDBJ databases">
        <title>How can Kluyveromyces marxianus grow so fast - potential evolutionary course in Saccharomyces Complex revealed by comparative genomics.</title>
        <authorList>
            <person name="Mo W."/>
            <person name="Lu W."/>
            <person name="Yang X."/>
            <person name="Qi J."/>
            <person name="Lv H."/>
        </authorList>
    </citation>
    <scope>NUCLEOTIDE SEQUENCE [LARGE SCALE GENOMIC DNA]</scope>
    <source>
        <strain evidence="4 5">FIM1</strain>
    </source>
</reference>
<organism evidence="4 5">
    <name type="scientific">Kluyveromyces marxianus</name>
    <name type="common">Yeast</name>
    <name type="synonym">Candida kefyr</name>
    <dbReference type="NCBI Taxonomy" id="4911"/>
    <lineage>
        <taxon>Eukaryota</taxon>
        <taxon>Fungi</taxon>
        <taxon>Dikarya</taxon>
        <taxon>Ascomycota</taxon>
        <taxon>Saccharomycotina</taxon>
        <taxon>Saccharomycetes</taxon>
        <taxon>Saccharomycetales</taxon>
        <taxon>Saccharomycetaceae</taxon>
        <taxon>Kluyveromyces</taxon>
    </lineage>
</organism>
<reference evidence="4 5" key="2">
    <citation type="submission" date="2019-11" db="EMBL/GenBank/DDBJ databases">
        <authorList>
            <person name="Lu H."/>
        </authorList>
    </citation>
    <scope>NUCLEOTIDE SEQUENCE [LARGE SCALE GENOMIC DNA]</scope>
    <source>
        <strain evidence="4 5">FIM1</strain>
    </source>
</reference>
<evidence type="ECO:0000256" key="2">
    <source>
        <dbReference type="ARBA" id="ARBA00022837"/>
    </source>
</evidence>
<accession>A0ABX6EYP8</accession>
<dbReference type="Gene3D" id="1.10.238.10">
    <property type="entry name" value="EF-hand"/>
    <property type="match status" value="1"/>
</dbReference>
<keyword evidence="2" id="KW-0106">Calcium</keyword>
<dbReference type="PROSITE" id="PS00018">
    <property type="entry name" value="EF_HAND_1"/>
    <property type="match status" value="1"/>
</dbReference>
<dbReference type="InterPro" id="IPR002048">
    <property type="entry name" value="EF_hand_dom"/>
</dbReference>
<sequence length="154" mass="17227">MEKSTSVSFSQFTQEQIKKLKEAFQLIDDDGDGVISETDLSKILKGLGMPSDEDKIKEMINVAPDETVTFPGYLSLMSETIGEMPDTAEIREAMKAFSDEEELLCDASELERCLKDVGFDDSTKLDRVLRHFSTKQVSGERVFKGAKFIQAISE</sequence>
<protein>
    <submittedName>
        <fullName evidence="4">Myosin light chain 2</fullName>
    </submittedName>
</protein>
<dbReference type="SMART" id="SM00054">
    <property type="entry name" value="EFh"/>
    <property type="match status" value="1"/>
</dbReference>
<dbReference type="SUPFAM" id="SSF47473">
    <property type="entry name" value="EF-hand"/>
    <property type="match status" value="1"/>
</dbReference>
<dbReference type="PROSITE" id="PS50222">
    <property type="entry name" value="EF_HAND_2"/>
    <property type="match status" value="1"/>
</dbReference>
<evidence type="ECO:0000313" key="5">
    <source>
        <dbReference type="Proteomes" id="UP000422736"/>
    </source>
</evidence>
<dbReference type="InterPro" id="IPR011992">
    <property type="entry name" value="EF-hand-dom_pair"/>
</dbReference>